<sequence length="114" mass="14011">MGYQEKYYKYKKKYILLKKELSNQDISKDKMNILLFKAEWCGHCKNFLPTWNALTKEFESKYNFITYDYNNNEDEMRKYEINSFPTIVLEKNDIKEEYRGPRDLTTLHEFLSEY</sequence>
<evidence type="ECO:0000313" key="4">
    <source>
        <dbReference type="EMBL" id="QFG74681.1"/>
    </source>
</evidence>
<dbReference type="GO" id="GO:0003756">
    <property type="term" value="F:protein disulfide isomerase activity"/>
    <property type="evidence" value="ECO:0007669"/>
    <property type="project" value="TreeGrafter"/>
</dbReference>
<accession>A0A5J6VMI4</accession>
<organism evidence="4">
    <name type="scientific">Megaviridae environmental sample</name>
    <dbReference type="NCBI Taxonomy" id="1737588"/>
    <lineage>
        <taxon>Viruses</taxon>
        <taxon>Varidnaviria</taxon>
        <taxon>Bamfordvirae</taxon>
        <taxon>Nucleocytoviricota</taxon>
        <taxon>Megaviricetes</taxon>
        <taxon>Imitervirales</taxon>
        <taxon>Mimiviridae</taxon>
        <taxon>environmental samples</taxon>
    </lineage>
</organism>
<reference evidence="4" key="1">
    <citation type="journal article" date="2019" name="Philos. Trans. R. Soc. Lond., B, Biol. Sci.">
        <title>Targeted metagenomic recovery of four divergent viruses reveals shared and distinctive characteristics of giant viruses of marine eukaryotes.</title>
        <authorList>
            <person name="Needham D.M."/>
            <person name="Poirier C."/>
            <person name="Hehenberger E."/>
            <person name="Jimenez V."/>
            <person name="Swalwell J.E."/>
            <person name="Santoro A.E."/>
            <person name="Worden A.Z."/>
        </authorList>
    </citation>
    <scope>NUCLEOTIDE SEQUENCE</scope>
    <source>
        <strain evidence="4">MPacV-611</strain>
    </source>
</reference>
<evidence type="ECO:0000259" key="3">
    <source>
        <dbReference type="PROSITE" id="PS51352"/>
    </source>
</evidence>
<protein>
    <submittedName>
        <fullName evidence="4">Thioredoxin</fullName>
    </submittedName>
</protein>
<evidence type="ECO:0000256" key="1">
    <source>
        <dbReference type="ARBA" id="ARBA00006347"/>
    </source>
</evidence>
<dbReference type="Pfam" id="PF00085">
    <property type="entry name" value="Thioredoxin"/>
    <property type="match status" value="1"/>
</dbReference>
<dbReference type="SUPFAM" id="SSF52833">
    <property type="entry name" value="Thioredoxin-like"/>
    <property type="match status" value="1"/>
</dbReference>
<dbReference type="InterPro" id="IPR013766">
    <property type="entry name" value="Thioredoxin_domain"/>
</dbReference>
<dbReference type="GO" id="GO:0006457">
    <property type="term" value="P:protein folding"/>
    <property type="evidence" value="ECO:0007669"/>
    <property type="project" value="TreeGrafter"/>
</dbReference>
<evidence type="ECO:0000256" key="2">
    <source>
        <dbReference type="ARBA" id="ARBA00022729"/>
    </source>
</evidence>
<name>A0A5J6VMI4_9VIRU</name>
<dbReference type="Gene3D" id="3.40.30.10">
    <property type="entry name" value="Glutaredoxin"/>
    <property type="match status" value="1"/>
</dbReference>
<keyword evidence="2" id="KW-0732">Signal</keyword>
<dbReference type="InterPro" id="IPR036249">
    <property type="entry name" value="Thioredoxin-like_sf"/>
</dbReference>
<dbReference type="EMBL" id="MN448289">
    <property type="protein sequence ID" value="QFG74681.1"/>
    <property type="molecule type" value="Genomic_DNA"/>
</dbReference>
<dbReference type="PANTHER" id="PTHR45672">
    <property type="entry name" value="PROTEIN DISULFIDE-ISOMERASE C17H9.14C-RELATED"/>
    <property type="match status" value="1"/>
</dbReference>
<feature type="domain" description="Thioredoxin" evidence="3">
    <location>
        <begin position="1"/>
        <end position="114"/>
    </location>
</feature>
<proteinExistence type="inferred from homology"/>
<dbReference type="PROSITE" id="PS51352">
    <property type="entry name" value="THIOREDOXIN_2"/>
    <property type="match status" value="1"/>
</dbReference>
<dbReference type="PANTHER" id="PTHR45672:SF3">
    <property type="entry name" value="THIOREDOXIN DOMAIN-CONTAINING PROTEIN 5"/>
    <property type="match status" value="1"/>
</dbReference>
<dbReference type="InterPro" id="IPR051063">
    <property type="entry name" value="PDI"/>
</dbReference>
<comment type="similarity">
    <text evidence="1">Belongs to the protein disulfide isomerase family.</text>
</comment>